<dbReference type="OrthoDB" id="318965at2157"/>
<sequence>MKADTLDLKDIFRKDTRYVVPRFQRPYVWKEEEHWQPLWEDLQLVVDELMDRQAGANTSIERQEAQQNTSPHFLGAIVLDQQSTPTQKLETREIIDGQQRLITLQVLLSAVHSVATDLDHKEPASLVEKLMFNDKDLTSTETDRLKVWPIEADQDAFIDVMTFSDPESDHTELDDDEHLEECFQYFSDEIREWAESGPESTEEHLDALVTTMWHLLRVVVIDLESSDDAQVIFETLNARGTPLLAADLIKNYLFREATLQHNDPGELHDKYWKQFDEDEWRVDVSQGRLDRPRIDVFIMHWLTMQMSQQVRAKKLFPAFRKYLDRTEQSVEEIVKDIDYYASIYETISEPDRGSREEIFFRRLDVLDTTTPYPVLLWIFGEENVPKPQRVKAIEAIESWLMRRMLSRLTSKNYNKIFIELLDELKTSDDDRVGDTVVEFFRSKEGESDYWPSDEKLTDSMVNLEYWAVINQRRLKMVFAAIERELRDTGYSETLEFTQDLEIEHILPQKWSAHWSLPGERPAEVEQMERDDAKDRIGNLTILTDKLNPSISNAAWDDKRDAIQDHTVLRLNKHLVTSWPDEWNEETIAERGEWLSERASEVWPEPGSDYWDK</sequence>
<dbReference type="PANTHER" id="PTHR35149:SF2">
    <property type="entry name" value="DUF262 DOMAIN-CONTAINING PROTEIN"/>
    <property type="match status" value="1"/>
</dbReference>
<dbReference type="Pfam" id="PF03235">
    <property type="entry name" value="GmrSD_N"/>
    <property type="match status" value="1"/>
</dbReference>
<organism evidence="3 4">
    <name type="scientific">Natronorubrum thiooxidans</name>
    <dbReference type="NCBI Taxonomy" id="308853"/>
    <lineage>
        <taxon>Archaea</taxon>
        <taxon>Methanobacteriati</taxon>
        <taxon>Methanobacteriota</taxon>
        <taxon>Stenosarchaea group</taxon>
        <taxon>Halobacteria</taxon>
        <taxon>Halobacteriales</taxon>
        <taxon>Natrialbaceae</taxon>
        <taxon>Natronorubrum</taxon>
    </lineage>
</organism>
<evidence type="ECO:0000313" key="3">
    <source>
        <dbReference type="EMBL" id="SIR71374.1"/>
    </source>
</evidence>
<proteinExistence type="predicted"/>
<feature type="domain" description="GmrSD restriction endonucleases C-terminal" evidence="2">
    <location>
        <begin position="450"/>
        <end position="596"/>
    </location>
</feature>
<keyword evidence="4" id="KW-1185">Reference proteome</keyword>
<dbReference type="Pfam" id="PF07510">
    <property type="entry name" value="GmrSD_C"/>
    <property type="match status" value="1"/>
</dbReference>
<dbReference type="Proteomes" id="UP000185936">
    <property type="component" value="Unassembled WGS sequence"/>
</dbReference>
<dbReference type="RefSeq" id="WP_076607728.1">
    <property type="nucleotide sequence ID" value="NZ_FTNR01000002.1"/>
</dbReference>
<accession>A0A1N7D6I6</accession>
<reference evidence="4" key="1">
    <citation type="submission" date="2017-01" db="EMBL/GenBank/DDBJ databases">
        <authorList>
            <person name="Varghese N."/>
            <person name="Submissions S."/>
        </authorList>
    </citation>
    <scope>NUCLEOTIDE SEQUENCE [LARGE SCALE GENOMIC DNA]</scope>
    <source>
        <strain evidence="4">type strain: HArc-</strain>
    </source>
</reference>
<feature type="domain" description="GmrSD restriction endonucleases N-terminal" evidence="1">
    <location>
        <begin position="8"/>
        <end position="254"/>
    </location>
</feature>
<evidence type="ECO:0000259" key="2">
    <source>
        <dbReference type="Pfam" id="PF07510"/>
    </source>
</evidence>
<protein>
    <submittedName>
        <fullName evidence="3">Uncharacterized conserved protein, contains ParB-like and HNH nuclease domains</fullName>
    </submittedName>
</protein>
<dbReference type="PANTHER" id="PTHR35149">
    <property type="entry name" value="SLL5132 PROTEIN"/>
    <property type="match status" value="1"/>
</dbReference>
<dbReference type="InterPro" id="IPR004919">
    <property type="entry name" value="GmrSD_N"/>
</dbReference>
<dbReference type="InterPro" id="IPR011089">
    <property type="entry name" value="GmrSD_C"/>
</dbReference>
<dbReference type="EMBL" id="FTNR01000002">
    <property type="protein sequence ID" value="SIR71374.1"/>
    <property type="molecule type" value="Genomic_DNA"/>
</dbReference>
<evidence type="ECO:0000313" key="4">
    <source>
        <dbReference type="Proteomes" id="UP000185936"/>
    </source>
</evidence>
<dbReference type="AlphaFoldDB" id="A0A1N7D6I6"/>
<dbReference type="STRING" id="308853.SAMN05421752_1026"/>
<evidence type="ECO:0000259" key="1">
    <source>
        <dbReference type="Pfam" id="PF03235"/>
    </source>
</evidence>
<name>A0A1N7D6I6_9EURY</name>
<gene>
    <name evidence="3" type="ORF">SAMN05421752_1026</name>
</gene>